<evidence type="ECO:0000313" key="1">
    <source>
        <dbReference type="EMBL" id="AQZ54647.1"/>
    </source>
</evidence>
<evidence type="ECO:0008006" key="3">
    <source>
        <dbReference type="Google" id="ProtNLM"/>
    </source>
</evidence>
<dbReference type="EMBL" id="KY742649">
    <property type="protein sequence ID" value="AQZ54647.1"/>
    <property type="molecule type" value="Genomic_DNA"/>
</dbReference>
<dbReference type="RefSeq" id="YP_009600583.1">
    <property type="nucleotide sequence ID" value="NC_041925.1"/>
</dbReference>
<dbReference type="GeneID" id="40076480"/>
<reference evidence="1 2" key="1">
    <citation type="journal article" date="2019" name="Genomics">
        <title>Genomic analyses of a novel bacteriophage (VB_PmiS-Isfahan) within Siphoviridae family infecting Proteus mirabilis.</title>
        <authorList>
            <person name="Yazdi M."/>
            <person name="Bouzari M."/>
            <person name="Ghaemi E.A."/>
        </authorList>
    </citation>
    <scope>NUCLEOTIDE SEQUENCE [LARGE SCALE GENOMIC DNA]</scope>
</reference>
<dbReference type="Gene3D" id="3.90.320.10">
    <property type="match status" value="1"/>
</dbReference>
<evidence type="ECO:0000313" key="2">
    <source>
        <dbReference type="Proteomes" id="UP000221468"/>
    </source>
</evidence>
<dbReference type="InterPro" id="IPR011604">
    <property type="entry name" value="PDDEXK-like_dom_sf"/>
</dbReference>
<dbReference type="InterPro" id="IPR021229">
    <property type="entry name" value="DUF2800"/>
</dbReference>
<name>A0A1U9ZAA7_9CAUD</name>
<protein>
    <recommendedName>
        <fullName evidence="3">DUF2800 domain-containing protein</fullName>
    </recommendedName>
</protein>
<dbReference type="KEGG" id="vg:40076480"/>
<accession>A0A1U9ZAA7</accession>
<dbReference type="Proteomes" id="UP000221468">
    <property type="component" value="Segment"/>
</dbReference>
<organism evidence="1 2">
    <name type="scientific">Proteus phage VB_PmiS-Isfahan</name>
    <dbReference type="NCBI Taxonomy" id="1969841"/>
    <lineage>
        <taxon>Viruses</taxon>
        <taxon>Duplodnaviria</taxon>
        <taxon>Heunggongvirae</taxon>
        <taxon>Uroviricota</taxon>
        <taxon>Caudoviricetes</taxon>
        <taxon>Gorganvirus</taxon>
        <taxon>Gorganvirus isfahan</taxon>
    </lineage>
</organism>
<sequence length="359" mass="40824">MTQHAVFSASGSHRWIPCPGSVELIKRVDFHEPSSPNAEEGTLAHEVLENIIKDLPIPEKADEDMIAYANEAIEYISNLVPLDPDNSEYRVTIDWLIKDQYGTADYRYYDVCEKTLYVFDYKYGFNPVEVIGNTQMAFYAMDDATWKDVKNIVAVIMQPRAYHPDGRYRKWEFTREELMKIAVEFEKAHKLALLPNAPLETGSHCKYCKARGNCPAIHEKINELKTILDADPPMTGEKLGERLANLRELHELVGYAKSSLETQAIHKMNNGETINGFSVVPNIGRRVLKDEKTLLSLAPVFGVDTELLYERKIKPLGKLEKELPKEIVNICTEQPNNGFKLVQSETTTNKAHAVFGEYK</sequence>
<proteinExistence type="predicted"/>
<dbReference type="OrthoDB" id="3062at10239"/>
<dbReference type="Pfam" id="PF10926">
    <property type="entry name" value="DUF2800"/>
    <property type="match status" value="1"/>
</dbReference>
<keyword evidence="2" id="KW-1185">Reference proteome</keyword>